<gene>
    <name evidence="1" type="ORF">MGAL_10B038204</name>
</gene>
<proteinExistence type="predicted"/>
<keyword evidence="2" id="KW-1185">Reference proteome</keyword>
<dbReference type="Proteomes" id="UP000596742">
    <property type="component" value="Unassembled WGS sequence"/>
</dbReference>
<dbReference type="AlphaFoldDB" id="A0A8B6G0M5"/>
<protein>
    <submittedName>
        <fullName evidence="1">Uncharacterized protein</fullName>
    </submittedName>
</protein>
<reference evidence="1" key="1">
    <citation type="submission" date="2018-11" db="EMBL/GenBank/DDBJ databases">
        <authorList>
            <person name="Alioto T."/>
            <person name="Alioto T."/>
        </authorList>
    </citation>
    <scope>NUCLEOTIDE SEQUENCE</scope>
</reference>
<dbReference type="EMBL" id="UYJE01007684">
    <property type="protein sequence ID" value="VDI57044.1"/>
    <property type="molecule type" value="Genomic_DNA"/>
</dbReference>
<dbReference type="OrthoDB" id="5989380at2759"/>
<organism evidence="1 2">
    <name type="scientific">Mytilus galloprovincialis</name>
    <name type="common">Mediterranean mussel</name>
    <dbReference type="NCBI Taxonomy" id="29158"/>
    <lineage>
        <taxon>Eukaryota</taxon>
        <taxon>Metazoa</taxon>
        <taxon>Spiralia</taxon>
        <taxon>Lophotrochozoa</taxon>
        <taxon>Mollusca</taxon>
        <taxon>Bivalvia</taxon>
        <taxon>Autobranchia</taxon>
        <taxon>Pteriomorphia</taxon>
        <taxon>Mytilida</taxon>
        <taxon>Mytiloidea</taxon>
        <taxon>Mytilidae</taxon>
        <taxon>Mytilinae</taxon>
        <taxon>Mytilus</taxon>
    </lineage>
</organism>
<accession>A0A8B6G0M5</accession>
<evidence type="ECO:0000313" key="1">
    <source>
        <dbReference type="EMBL" id="VDI57044.1"/>
    </source>
</evidence>
<evidence type="ECO:0000313" key="2">
    <source>
        <dbReference type="Proteomes" id="UP000596742"/>
    </source>
</evidence>
<comment type="caution">
    <text evidence="1">The sequence shown here is derived from an EMBL/GenBank/DDBJ whole genome shotgun (WGS) entry which is preliminary data.</text>
</comment>
<sequence length="369" mass="43158">MKPFTDEYTVTYVMRLREKAHECEFEATCDERILEHCIQTITNQDLIKRDISKGWNLDKFVEEAGQMEDTCLQMKDMKGDHRYIETVRNIIILHQYAERKRKKQQYRAGNFRREGRSVKKTMEDTIDTDSNTDISDEDEDYFGGTTKHILKIRKVKTIQGSRDMDKTVTIRIDDVDVKVEPDSGADVNVMDENQFVKFQSKTYGNPVLEKSKIKLSTLQNSLPSREKFKTIIRNKTCGTETKFIVVKGKINCPPLLSKSTLIELGMIQIRTDGSFVKKNQLRIPGNRPPFNFKKLAIDKGFKHYQVTPGRQIANTEVNLFRKPMNKTQQITKLKKKNTNTAKQEINRRYHSNLYEEINERDRQCKEKIN</sequence>
<name>A0A8B6G0M5_MYTGA</name>